<evidence type="ECO:0000256" key="7">
    <source>
        <dbReference type="ARBA" id="ARBA00023295"/>
    </source>
</evidence>
<dbReference type="Pfam" id="PF08533">
    <property type="entry name" value="Glyco_hydro_42C"/>
    <property type="match status" value="1"/>
</dbReference>
<evidence type="ECO:0000256" key="8">
    <source>
        <dbReference type="PIRNR" id="PIRNR001084"/>
    </source>
</evidence>
<evidence type="ECO:0000259" key="9">
    <source>
        <dbReference type="Pfam" id="PF02449"/>
    </source>
</evidence>
<dbReference type="EC" id="3.2.1.23" evidence="3 8"/>
<protein>
    <recommendedName>
        <fullName evidence="3 8">Beta-galactosidase</fullName>
        <shortName evidence="8">Beta-gal</shortName>
        <ecNumber evidence="3 8">3.2.1.23</ecNumber>
    </recommendedName>
</protein>
<dbReference type="CDD" id="cd03143">
    <property type="entry name" value="A4_beta-galactosidase_middle_domain"/>
    <property type="match status" value="1"/>
</dbReference>
<dbReference type="InterPro" id="IPR013739">
    <property type="entry name" value="Beta_galactosidase_C"/>
</dbReference>
<name>A0ABW3RS34_9BACL</name>
<keyword evidence="7 8" id="KW-0326">Glycosidase</keyword>
<evidence type="ECO:0000313" key="13">
    <source>
        <dbReference type="Proteomes" id="UP001597262"/>
    </source>
</evidence>
<evidence type="ECO:0000313" key="12">
    <source>
        <dbReference type="EMBL" id="MFD1175082.1"/>
    </source>
</evidence>
<dbReference type="InterPro" id="IPR013780">
    <property type="entry name" value="Glyco_hydro_b"/>
</dbReference>
<feature type="domain" description="Beta-galactosidase C-terminal" evidence="11">
    <location>
        <begin position="607"/>
        <end position="663"/>
    </location>
</feature>
<dbReference type="Proteomes" id="UP001597262">
    <property type="component" value="Unassembled WGS sequence"/>
</dbReference>
<comment type="catalytic activity">
    <reaction evidence="1 8">
        <text>Hydrolysis of terminal non-reducing beta-D-galactose residues in beta-D-galactosides.</text>
        <dbReference type="EC" id="3.2.1.23"/>
    </reaction>
</comment>
<dbReference type="GO" id="GO:0004565">
    <property type="term" value="F:beta-galactosidase activity"/>
    <property type="evidence" value="ECO:0007669"/>
    <property type="project" value="UniProtKB-EC"/>
</dbReference>
<evidence type="ECO:0000256" key="6">
    <source>
        <dbReference type="ARBA" id="ARBA00022833"/>
    </source>
</evidence>
<dbReference type="InterPro" id="IPR013738">
    <property type="entry name" value="Beta_galactosidase_Trimer"/>
</dbReference>
<dbReference type="Pfam" id="PF08532">
    <property type="entry name" value="Glyco_hydro_42M"/>
    <property type="match status" value="1"/>
</dbReference>
<proteinExistence type="inferred from homology"/>
<dbReference type="SUPFAM" id="SSF51445">
    <property type="entry name" value="(Trans)glycosidases"/>
    <property type="match status" value="1"/>
</dbReference>
<keyword evidence="5 8" id="KW-0378">Hydrolase</keyword>
<evidence type="ECO:0000256" key="3">
    <source>
        <dbReference type="ARBA" id="ARBA00012756"/>
    </source>
</evidence>
<dbReference type="InterPro" id="IPR013529">
    <property type="entry name" value="Glyco_hydro_42_N"/>
</dbReference>
<comment type="caution">
    <text evidence="12">The sequence shown here is derived from an EMBL/GenBank/DDBJ whole genome shotgun (WGS) entry which is preliminary data.</text>
</comment>
<keyword evidence="13" id="KW-1185">Reference proteome</keyword>
<evidence type="ECO:0000256" key="4">
    <source>
        <dbReference type="ARBA" id="ARBA00022723"/>
    </source>
</evidence>
<dbReference type="Pfam" id="PF02449">
    <property type="entry name" value="Glyco_hydro_42"/>
    <property type="match status" value="1"/>
</dbReference>
<dbReference type="EMBL" id="JBHTLM010000001">
    <property type="protein sequence ID" value="MFD1175082.1"/>
    <property type="molecule type" value="Genomic_DNA"/>
</dbReference>
<dbReference type="Gene3D" id="3.20.20.80">
    <property type="entry name" value="Glycosidases"/>
    <property type="match status" value="1"/>
</dbReference>
<comment type="similarity">
    <text evidence="2 8">Belongs to the glycosyl hydrolase 42 family.</text>
</comment>
<gene>
    <name evidence="12" type="ORF">ACFQ3W_02000</name>
</gene>
<dbReference type="SUPFAM" id="SSF52317">
    <property type="entry name" value="Class I glutamine amidotransferase-like"/>
    <property type="match status" value="1"/>
</dbReference>
<accession>A0ABW3RS34</accession>
<reference evidence="13" key="1">
    <citation type="journal article" date="2019" name="Int. J. Syst. Evol. Microbiol.">
        <title>The Global Catalogue of Microorganisms (GCM) 10K type strain sequencing project: providing services to taxonomists for standard genome sequencing and annotation.</title>
        <authorList>
            <consortium name="The Broad Institute Genomics Platform"/>
            <consortium name="The Broad Institute Genome Sequencing Center for Infectious Disease"/>
            <person name="Wu L."/>
            <person name="Ma J."/>
        </authorList>
    </citation>
    <scope>NUCLEOTIDE SEQUENCE [LARGE SCALE GENOMIC DNA]</scope>
    <source>
        <strain evidence="13">CCUG 59189</strain>
    </source>
</reference>
<feature type="domain" description="Glycoside hydrolase family 42 N-terminal" evidence="9">
    <location>
        <begin position="13"/>
        <end position="383"/>
    </location>
</feature>
<dbReference type="PIRSF" id="PIRSF001084">
    <property type="entry name" value="B-galactosidase"/>
    <property type="match status" value="1"/>
</dbReference>
<evidence type="ECO:0000259" key="10">
    <source>
        <dbReference type="Pfam" id="PF08532"/>
    </source>
</evidence>
<dbReference type="Gene3D" id="3.40.50.880">
    <property type="match status" value="1"/>
</dbReference>
<keyword evidence="6" id="KW-0862">Zinc</keyword>
<evidence type="ECO:0000259" key="11">
    <source>
        <dbReference type="Pfam" id="PF08533"/>
    </source>
</evidence>
<dbReference type="InterPro" id="IPR029062">
    <property type="entry name" value="Class_I_gatase-like"/>
</dbReference>
<evidence type="ECO:0000256" key="2">
    <source>
        <dbReference type="ARBA" id="ARBA00005940"/>
    </source>
</evidence>
<dbReference type="InterPro" id="IPR017853">
    <property type="entry name" value="GH"/>
</dbReference>
<dbReference type="InterPro" id="IPR003476">
    <property type="entry name" value="Glyco_hydro_42"/>
</dbReference>
<feature type="domain" description="Beta-galactosidase trimerisation" evidence="10">
    <location>
        <begin position="396"/>
        <end position="598"/>
    </location>
</feature>
<dbReference type="Gene3D" id="2.60.40.1180">
    <property type="entry name" value="Golgi alpha-mannosidase II"/>
    <property type="match status" value="1"/>
</dbReference>
<dbReference type="RefSeq" id="WP_379316069.1">
    <property type="nucleotide sequence ID" value="NZ_JBHTLM010000001.1"/>
</dbReference>
<evidence type="ECO:0000256" key="5">
    <source>
        <dbReference type="ARBA" id="ARBA00022801"/>
    </source>
</evidence>
<evidence type="ECO:0000256" key="1">
    <source>
        <dbReference type="ARBA" id="ARBA00001412"/>
    </source>
</evidence>
<dbReference type="PANTHER" id="PTHR36447">
    <property type="entry name" value="BETA-GALACTOSIDASE GANA"/>
    <property type="match status" value="1"/>
</dbReference>
<organism evidence="12 13">
    <name type="scientific">Paenibacillus puldeungensis</name>
    <dbReference type="NCBI Taxonomy" id="696536"/>
    <lineage>
        <taxon>Bacteria</taxon>
        <taxon>Bacillati</taxon>
        <taxon>Bacillota</taxon>
        <taxon>Bacilli</taxon>
        <taxon>Bacillales</taxon>
        <taxon>Paenibacillaceae</taxon>
        <taxon>Paenibacillus</taxon>
    </lineage>
</organism>
<dbReference type="PANTHER" id="PTHR36447:SF2">
    <property type="entry name" value="BETA-GALACTOSIDASE YESZ"/>
    <property type="match status" value="1"/>
</dbReference>
<keyword evidence="4" id="KW-0479">Metal-binding</keyword>
<sequence length="674" mass="76875">MAKIQKRMQIGVDYYPEQWDPALWEEDIQLMKVTGVRVVRMAEFAWSRMEPEPGRFVFEWLDQVLDLFHKYHISVVLGTPTNTPPRWLTELKPDILPVHADGSTEHPGVRGHRCYNSESFREYSSRIIEQMTGRYGSHPAVVGWQTDNEYWVIDCHCDTCSRRFREWVRDKYGSLNAVNREWGTVVWSGEYSNWEQIGVPHGGSKFQNPSYLLDFTRFQWDSIEDFQHSQIEIIRRNCPGQWVTHNFHSYPQRLNLYQIGRELDVASFDYYPNTDPAKQATGPYSGALSLDITRGIKRCNFWIMEQLSGPPGCWFPIWRAPYPGFIRAFAWQAIAKGADTVVHFRWRSATMGAEQFWHGLIDHSNVPGRRFTEFAELCGEVNALSGKLQGTAANNDVAILLSHEHLEALRIQPQANGMDYYENIKDYHRALTKLGIGCDVIEWTELLDGYKFVFAPNFYLISTEVATALERFAANGGTVIITSRSGVKHMNNQNVMLPLPGLLANCTGIKVEEYDPIGLDLHRVVDENGQTYSASQWCDIVSLQGAEAIAWYDEDFYRGTPAVTVNRFGKGKVYYLGTHLDEPFLKNLFGTLAEEHNISMFPNLPEGVQVAVRAGKDGVYLFVLNLSREAHQVKLPATYHSVLYSVERGEVVDLAPYGVDILEITPGDEDSFHG</sequence>